<protein>
    <submittedName>
        <fullName evidence="1">Uncharacterized protein</fullName>
    </submittedName>
</protein>
<keyword evidence="2" id="KW-1185">Reference proteome</keyword>
<evidence type="ECO:0000313" key="1">
    <source>
        <dbReference type="EMBL" id="MCL1143755.1"/>
    </source>
</evidence>
<organism evidence="1 2">
    <name type="scientific">Shewanella gaetbuli</name>
    <dbReference type="NCBI Taxonomy" id="220752"/>
    <lineage>
        <taxon>Bacteria</taxon>
        <taxon>Pseudomonadati</taxon>
        <taxon>Pseudomonadota</taxon>
        <taxon>Gammaproteobacteria</taxon>
        <taxon>Alteromonadales</taxon>
        <taxon>Shewanellaceae</taxon>
        <taxon>Shewanella</taxon>
    </lineage>
</organism>
<comment type="caution">
    <text evidence="1">The sequence shown here is derived from an EMBL/GenBank/DDBJ whole genome shotgun (WGS) entry which is preliminary data.</text>
</comment>
<reference evidence="1" key="1">
    <citation type="submission" date="2022-01" db="EMBL/GenBank/DDBJ databases">
        <title>Whole genome-based taxonomy of the Shewanellaceae.</title>
        <authorList>
            <person name="Martin-Rodriguez A.J."/>
        </authorList>
    </citation>
    <scope>NUCLEOTIDE SEQUENCE</scope>
    <source>
        <strain evidence="1">DSM 16422</strain>
    </source>
</reference>
<dbReference type="Proteomes" id="UP001139333">
    <property type="component" value="Unassembled WGS sequence"/>
</dbReference>
<sequence>MSVKALSITTIKAALINSLEWTSNIPQRIHQQYLFLSHIGFSQWEVDNH</sequence>
<name>A0A9X1ZQL3_9GAMM</name>
<proteinExistence type="predicted"/>
<dbReference type="RefSeq" id="WP_248996424.1">
    <property type="nucleotide sequence ID" value="NZ_JAKIKP010000011.1"/>
</dbReference>
<gene>
    <name evidence="1" type="ORF">L2672_13815</name>
</gene>
<accession>A0A9X1ZQL3</accession>
<evidence type="ECO:0000313" key="2">
    <source>
        <dbReference type="Proteomes" id="UP001139333"/>
    </source>
</evidence>
<dbReference type="EMBL" id="JAKIKP010000011">
    <property type="protein sequence ID" value="MCL1143755.1"/>
    <property type="molecule type" value="Genomic_DNA"/>
</dbReference>
<dbReference type="AlphaFoldDB" id="A0A9X1ZQL3"/>